<dbReference type="GO" id="GO:0006302">
    <property type="term" value="P:double-strand break repair"/>
    <property type="evidence" value="ECO:0007669"/>
    <property type="project" value="InterPro"/>
</dbReference>
<dbReference type="Gene3D" id="3.40.50.300">
    <property type="entry name" value="P-loop containing nucleotide triphosphate hydrolases"/>
    <property type="match status" value="2"/>
</dbReference>
<dbReference type="InterPro" id="IPR027417">
    <property type="entry name" value="P-loop_NTPase"/>
</dbReference>
<sequence length="326" mass="37933">MYIEKINVKNFTVFENLEIDFCRGINILIGENGTGKTHLMKLMYAPLAKRNSRSMVFWEDVFTHNTGVQTVPDYFRRNKHQKFFIKILFNRDKPYENKDGILSQKFYDVSTVFIPAVEMLSHSKGFLALERERSIPFDRTLIDIIAKAELGESKKVSDLNKNILKTLSDVIDGKVIYENDTFFILKKNGLKVEFSMEAEGIRKIGLLWKLIRNGIINRDSILFWDEPEANINPQLIPQIVKILLELQRNGVQIFLATHDYNLAKYFEVLSKDNDEVVYYSLYKTDNGVQCAKAQIYREIYNNAIEDANERLYNDILDKAAQEAEDE</sequence>
<dbReference type="CDD" id="cd00267">
    <property type="entry name" value="ABC_ATPase"/>
    <property type="match status" value="1"/>
</dbReference>
<evidence type="ECO:0008006" key="5">
    <source>
        <dbReference type="Google" id="ProtNLM"/>
    </source>
</evidence>
<dbReference type="InterPro" id="IPR003959">
    <property type="entry name" value="ATPase_AAA_core"/>
</dbReference>
<name>A0A1L5F953_CLOKL</name>
<feature type="domain" description="Endonuclease GajA/Old nuclease/RecF-like AAA" evidence="1">
    <location>
        <begin position="1"/>
        <end position="147"/>
    </location>
</feature>
<dbReference type="Pfam" id="PF13304">
    <property type="entry name" value="AAA_21"/>
    <property type="match status" value="1"/>
</dbReference>
<dbReference type="SUPFAM" id="SSF52540">
    <property type="entry name" value="P-loop containing nucleoside triphosphate hydrolases"/>
    <property type="match status" value="1"/>
</dbReference>
<reference evidence="3 4" key="1">
    <citation type="submission" date="2016-12" db="EMBL/GenBank/DDBJ databases">
        <title>Complete genome sequence of Clostridium kluyveri JZZ isolated from the pit mud of a Chinese flavor liquor-making factory.</title>
        <authorList>
            <person name="Wang Y."/>
        </authorList>
    </citation>
    <scope>NUCLEOTIDE SEQUENCE [LARGE SCALE GENOMIC DNA]</scope>
    <source>
        <strain evidence="3 4">JZZ</strain>
    </source>
</reference>
<dbReference type="EMBL" id="CP018335">
    <property type="protein sequence ID" value="APM39558.1"/>
    <property type="molecule type" value="Genomic_DNA"/>
</dbReference>
<evidence type="ECO:0000313" key="3">
    <source>
        <dbReference type="EMBL" id="APM39558.1"/>
    </source>
</evidence>
<evidence type="ECO:0000313" key="4">
    <source>
        <dbReference type="Proteomes" id="UP000184604"/>
    </source>
</evidence>
<organism evidence="3 4">
    <name type="scientific">Clostridium kluyveri</name>
    <dbReference type="NCBI Taxonomy" id="1534"/>
    <lineage>
        <taxon>Bacteria</taxon>
        <taxon>Bacillati</taxon>
        <taxon>Bacillota</taxon>
        <taxon>Clostridia</taxon>
        <taxon>Eubacteriales</taxon>
        <taxon>Clostridiaceae</taxon>
        <taxon>Clostridium</taxon>
    </lineage>
</organism>
<evidence type="ECO:0000259" key="2">
    <source>
        <dbReference type="Pfam" id="PF13304"/>
    </source>
</evidence>
<dbReference type="Proteomes" id="UP000184604">
    <property type="component" value="Chromosome"/>
</dbReference>
<protein>
    <recommendedName>
        <fullName evidence="5">AAA family ATPase</fullName>
    </recommendedName>
</protein>
<gene>
    <name evidence="3" type="ORF">BS101_12800</name>
</gene>
<dbReference type="InterPro" id="IPR051396">
    <property type="entry name" value="Bact_Antivir_Def_Nuclease"/>
</dbReference>
<dbReference type="AlphaFoldDB" id="A0A1L5F953"/>
<proteinExistence type="predicted"/>
<dbReference type="GO" id="GO:0016887">
    <property type="term" value="F:ATP hydrolysis activity"/>
    <property type="evidence" value="ECO:0007669"/>
    <property type="project" value="InterPro"/>
</dbReference>
<accession>A0A1L5F953</accession>
<dbReference type="GO" id="GO:0005524">
    <property type="term" value="F:ATP binding"/>
    <property type="evidence" value="ECO:0007669"/>
    <property type="project" value="InterPro"/>
</dbReference>
<dbReference type="InterPro" id="IPR041685">
    <property type="entry name" value="AAA_GajA/Old/RecF-like"/>
</dbReference>
<dbReference type="Pfam" id="PF13175">
    <property type="entry name" value="AAA_15"/>
    <property type="match status" value="1"/>
</dbReference>
<feature type="domain" description="ATPase AAA-type core" evidence="2">
    <location>
        <begin position="149"/>
        <end position="262"/>
    </location>
</feature>
<dbReference type="PANTHER" id="PTHR43581">
    <property type="entry name" value="ATP/GTP PHOSPHATASE"/>
    <property type="match status" value="1"/>
</dbReference>
<dbReference type="PANTHER" id="PTHR43581:SF4">
    <property type="entry name" value="ATP_GTP PHOSPHATASE"/>
    <property type="match status" value="1"/>
</dbReference>
<dbReference type="RefSeq" id="WP_073539178.1">
    <property type="nucleotide sequence ID" value="NZ_CP018335.1"/>
</dbReference>
<dbReference type="OrthoDB" id="9801813at2"/>
<evidence type="ECO:0000259" key="1">
    <source>
        <dbReference type="Pfam" id="PF13175"/>
    </source>
</evidence>